<evidence type="ECO:0000256" key="1">
    <source>
        <dbReference type="SAM" id="MobiDB-lite"/>
    </source>
</evidence>
<evidence type="ECO:0000313" key="3">
    <source>
        <dbReference type="Proteomes" id="UP001500013"/>
    </source>
</evidence>
<dbReference type="EMBL" id="BAAAPU010000009">
    <property type="protein sequence ID" value="GAA1987137.1"/>
    <property type="molecule type" value="Genomic_DNA"/>
</dbReference>
<evidence type="ECO:0008006" key="4">
    <source>
        <dbReference type="Google" id="ProtNLM"/>
    </source>
</evidence>
<dbReference type="SUPFAM" id="SSF52467">
    <property type="entry name" value="DHS-like NAD/FAD-binding domain"/>
    <property type="match status" value="1"/>
</dbReference>
<keyword evidence="3" id="KW-1185">Reference proteome</keyword>
<name>A0ABP5DYX5_9MICO</name>
<organism evidence="2 3">
    <name type="scientific">Terrabacter lapilli</name>
    <dbReference type="NCBI Taxonomy" id="436231"/>
    <lineage>
        <taxon>Bacteria</taxon>
        <taxon>Bacillati</taxon>
        <taxon>Actinomycetota</taxon>
        <taxon>Actinomycetes</taxon>
        <taxon>Micrococcales</taxon>
        <taxon>Intrasporangiaceae</taxon>
        <taxon>Terrabacter</taxon>
    </lineage>
</organism>
<accession>A0ABP5DYX5</accession>
<dbReference type="Pfam" id="PF13289">
    <property type="entry name" value="SIR2_2"/>
    <property type="match status" value="1"/>
</dbReference>
<dbReference type="Proteomes" id="UP001500013">
    <property type="component" value="Unassembled WGS sequence"/>
</dbReference>
<proteinExistence type="predicted"/>
<comment type="caution">
    <text evidence="2">The sequence shown here is derived from an EMBL/GenBank/DDBJ whole genome shotgun (WGS) entry which is preliminary data.</text>
</comment>
<dbReference type="RefSeq" id="WP_344064408.1">
    <property type="nucleotide sequence ID" value="NZ_BAAAPU010000009.1"/>
</dbReference>
<protein>
    <recommendedName>
        <fullName evidence="4">SIR2-like protein</fullName>
    </recommendedName>
</protein>
<dbReference type="Gene3D" id="3.40.50.1220">
    <property type="entry name" value="TPP-binding domain"/>
    <property type="match status" value="1"/>
</dbReference>
<gene>
    <name evidence="2" type="ORF">GCM10009817_30800</name>
</gene>
<feature type="region of interest" description="Disordered" evidence="1">
    <location>
        <begin position="412"/>
        <end position="448"/>
    </location>
</feature>
<feature type="compositionally biased region" description="Acidic residues" evidence="1">
    <location>
        <begin position="422"/>
        <end position="447"/>
    </location>
</feature>
<dbReference type="InterPro" id="IPR029035">
    <property type="entry name" value="DHS-like_NAD/FAD-binding_dom"/>
</dbReference>
<feature type="region of interest" description="Disordered" evidence="1">
    <location>
        <begin position="484"/>
        <end position="503"/>
    </location>
</feature>
<evidence type="ECO:0000313" key="2">
    <source>
        <dbReference type="EMBL" id="GAA1987137.1"/>
    </source>
</evidence>
<sequence>MSNGEIEAQANDELRPADGHSECVFCGQDYDFELPLSLVQAAKQGRLVIFAGAGISTETSRVFPSTFYEEIKSQLPDDSAPEEFPAVMSAYEEIYGRLQLVQQAITRIRYAETFPAVEYAAARFHRELATIYQIREIITTNWDGFFEDVCGAIPIVVDGDYAFYELPDRKVYKIHGSLRNVSTVVATTQDYRQAEESLRKSAVGGTLRHLLATKVVVFVGYSLRDADFRNVYEPLMQGMGKLRPVSYFVGPYDSDEAAALGLRHLKTDGTHFVRSLKAHLVNGGALLPDEVIDRARALRGVVGLAHDLTADMDWRSHPEIVFSLAYQDGLLDSLNRIAARWITGEYTDAQRVQDSYHSYGHLLHTAVHRERFWDAAYIDGYRDGIMVLLLEDGADVKHLPIYEFFNDPFFHGPAEPSSKPDGDEDAESNPLEPEGDVDGEGEEDAEEQVLPRLLSQDELLELLDGVFQEIPALEGEARKIAEGMSEGIIPQHTPFLNGVLDPE</sequence>
<reference evidence="3" key="1">
    <citation type="journal article" date="2019" name="Int. J. Syst. Evol. Microbiol.">
        <title>The Global Catalogue of Microorganisms (GCM) 10K type strain sequencing project: providing services to taxonomists for standard genome sequencing and annotation.</title>
        <authorList>
            <consortium name="The Broad Institute Genomics Platform"/>
            <consortium name="The Broad Institute Genome Sequencing Center for Infectious Disease"/>
            <person name="Wu L."/>
            <person name="Ma J."/>
        </authorList>
    </citation>
    <scope>NUCLEOTIDE SEQUENCE [LARGE SCALE GENOMIC DNA]</scope>
    <source>
        <strain evidence="3">JCM 15628</strain>
    </source>
</reference>